<comment type="caution">
    <text evidence="2">The sequence shown here is derived from an EMBL/GenBank/DDBJ whole genome shotgun (WGS) entry which is preliminary data.</text>
</comment>
<dbReference type="EMBL" id="JAGTJR010000012">
    <property type="protein sequence ID" value="KAH7051353.1"/>
    <property type="molecule type" value="Genomic_DNA"/>
</dbReference>
<sequence length="126" mass="14268">MKPVHLLDFMQLAMALVEQAALLAQRAFHSKGIHIRTFTSLIQRRLALRFASFIQLTPVIGRSLTGAALSRIRACPISPRLFYSDIFGVFLQSFTLGIAPISNPQQLRHIIRFINKTPMRSRDQPP</sequence>
<feature type="chain" id="PRO_5046142901" description="Secreted protein" evidence="1">
    <location>
        <begin position="16"/>
        <end position="126"/>
    </location>
</feature>
<proteinExistence type="predicted"/>
<gene>
    <name evidence="2" type="ORF">B0J12DRAFT_84398</name>
</gene>
<keyword evidence="3" id="KW-1185">Reference proteome</keyword>
<protein>
    <recommendedName>
        <fullName evidence="4">Secreted protein</fullName>
    </recommendedName>
</protein>
<keyword evidence="1" id="KW-0732">Signal</keyword>
<name>A0ABQ8GCA1_9PEZI</name>
<evidence type="ECO:0008006" key="4">
    <source>
        <dbReference type="Google" id="ProtNLM"/>
    </source>
</evidence>
<evidence type="ECO:0000313" key="2">
    <source>
        <dbReference type="EMBL" id="KAH7051353.1"/>
    </source>
</evidence>
<evidence type="ECO:0000313" key="3">
    <source>
        <dbReference type="Proteomes" id="UP000774617"/>
    </source>
</evidence>
<feature type="signal peptide" evidence="1">
    <location>
        <begin position="1"/>
        <end position="15"/>
    </location>
</feature>
<dbReference type="Proteomes" id="UP000774617">
    <property type="component" value="Unassembled WGS sequence"/>
</dbReference>
<reference evidence="2 3" key="1">
    <citation type="journal article" date="2021" name="Nat. Commun.">
        <title>Genetic determinants of endophytism in the Arabidopsis root mycobiome.</title>
        <authorList>
            <person name="Mesny F."/>
            <person name="Miyauchi S."/>
            <person name="Thiergart T."/>
            <person name="Pickel B."/>
            <person name="Atanasova L."/>
            <person name="Karlsson M."/>
            <person name="Huettel B."/>
            <person name="Barry K.W."/>
            <person name="Haridas S."/>
            <person name="Chen C."/>
            <person name="Bauer D."/>
            <person name="Andreopoulos W."/>
            <person name="Pangilinan J."/>
            <person name="LaButti K."/>
            <person name="Riley R."/>
            <person name="Lipzen A."/>
            <person name="Clum A."/>
            <person name="Drula E."/>
            <person name="Henrissat B."/>
            <person name="Kohler A."/>
            <person name="Grigoriev I.V."/>
            <person name="Martin F.M."/>
            <person name="Hacquard S."/>
        </authorList>
    </citation>
    <scope>NUCLEOTIDE SEQUENCE [LARGE SCALE GENOMIC DNA]</scope>
    <source>
        <strain evidence="2 3">MPI-SDFR-AT-0080</strain>
    </source>
</reference>
<evidence type="ECO:0000256" key="1">
    <source>
        <dbReference type="SAM" id="SignalP"/>
    </source>
</evidence>
<accession>A0ABQ8GCA1</accession>
<organism evidence="2 3">
    <name type="scientific">Macrophomina phaseolina</name>
    <dbReference type="NCBI Taxonomy" id="35725"/>
    <lineage>
        <taxon>Eukaryota</taxon>
        <taxon>Fungi</taxon>
        <taxon>Dikarya</taxon>
        <taxon>Ascomycota</taxon>
        <taxon>Pezizomycotina</taxon>
        <taxon>Dothideomycetes</taxon>
        <taxon>Dothideomycetes incertae sedis</taxon>
        <taxon>Botryosphaeriales</taxon>
        <taxon>Botryosphaeriaceae</taxon>
        <taxon>Macrophomina</taxon>
    </lineage>
</organism>